<sequence>MTASEESDRRLEEYVTFLIDRCPSLDMADRLYTDLRDTSSTLSFNYINFKTPCTGTDAQRCGIFEELTVWNEFLSILCVELKEVVPGKLGLVSLAPYYKPPIVDLQRHRACVLIHWLLSRHHCICSVELWSTVIPRDPELFCDALRLCSGLKSLKFYVYHFFGRMSEDLMNVIATLDGLEELAFLAVTLSTEALTRLSTFLKETRTLKFFAIDNPTMACRGLELLDGLRSNTSITALCVDDHCLRLGDGLVFGEYLTENLTLRSLTIRQVSKKGTCKMEPVFAALETNKTLEKLRLESFVLDFAQGKHLAEALIKNSTLRYLELAEAYWSFEVAPFAELIERNTGLVELVVTGAKVRNIAPFAAAIRANQTLQKLVLNLSCKTVDDSKALLSALASNCSLSELVLGDIKDDIVKDFYALLRETGTEDRIRFRAKIRDPPLLVIALKDCSRLSRICYRPNEVVQPCVLQQAFGQLAACRHVVELTIFLEQEIDDASALLLARFLASTKTLKEVFLRFGTEASSTRILLEGLSCNKSISKLSLMYWSFDRLESELALALQNITTLNYLSLYSMDTLFVYSIVRDLARCLKKHYSLIVVDINVNGKSKEHEFGIREPLRRNLSLLQQAAQFATGTRNKRSADMFERLFRSEALVWKVQQLSRNTEAEARKMIKNSIRYLDVNFMAATGVVKEAVVCFGTSDGKMQLDQIGLDNWLRIRSYLRVSDIRDEGLSVCSKSP</sequence>
<accession>A0AC60P687</accession>
<protein>
    <submittedName>
        <fullName evidence="1">Uncharacterized protein</fullName>
    </submittedName>
</protein>
<dbReference type="Proteomes" id="UP000805193">
    <property type="component" value="Unassembled WGS sequence"/>
</dbReference>
<organism evidence="1 2">
    <name type="scientific">Ixodes persulcatus</name>
    <name type="common">Taiga tick</name>
    <dbReference type="NCBI Taxonomy" id="34615"/>
    <lineage>
        <taxon>Eukaryota</taxon>
        <taxon>Metazoa</taxon>
        <taxon>Ecdysozoa</taxon>
        <taxon>Arthropoda</taxon>
        <taxon>Chelicerata</taxon>
        <taxon>Arachnida</taxon>
        <taxon>Acari</taxon>
        <taxon>Parasitiformes</taxon>
        <taxon>Ixodida</taxon>
        <taxon>Ixodoidea</taxon>
        <taxon>Ixodidae</taxon>
        <taxon>Ixodinae</taxon>
        <taxon>Ixodes</taxon>
    </lineage>
</organism>
<evidence type="ECO:0000313" key="2">
    <source>
        <dbReference type="Proteomes" id="UP000805193"/>
    </source>
</evidence>
<reference evidence="1 2" key="1">
    <citation type="journal article" date="2020" name="Cell">
        <title>Large-Scale Comparative Analyses of Tick Genomes Elucidate Their Genetic Diversity and Vector Capacities.</title>
        <authorList>
            <consortium name="Tick Genome and Microbiome Consortium (TIGMIC)"/>
            <person name="Jia N."/>
            <person name="Wang J."/>
            <person name="Shi W."/>
            <person name="Du L."/>
            <person name="Sun Y."/>
            <person name="Zhan W."/>
            <person name="Jiang J.F."/>
            <person name="Wang Q."/>
            <person name="Zhang B."/>
            <person name="Ji P."/>
            <person name="Bell-Sakyi L."/>
            <person name="Cui X.M."/>
            <person name="Yuan T.T."/>
            <person name="Jiang B.G."/>
            <person name="Yang W.F."/>
            <person name="Lam T.T."/>
            <person name="Chang Q.C."/>
            <person name="Ding S.J."/>
            <person name="Wang X.J."/>
            <person name="Zhu J.G."/>
            <person name="Ruan X.D."/>
            <person name="Zhao L."/>
            <person name="Wei J.T."/>
            <person name="Ye R.Z."/>
            <person name="Que T.C."/>
            <person name="Du C.H."/>
            <person name="Zhou Y.H."/>
            <person name="Cheng J.X."/>
            <person name="Dai P.F."/>
            <person name="Guo W.B."/>
            <person name="Han X.H."/>
            <person name="Huang E.J."/>
            <person name="Li L.F."/>
            <person name="Wei W."/>
            <person name="Gao Y.C."/>
            <person name="Liu J.Z."/>
            <person name="Shao H.Z."/>
            <person name="Wang X."/>
            <person name="Wang C.C."/>
            <person name="Yang T.C."/>
            <person name="Huo Q.B."/>
            <person name="Li W."/>
            <person name="Chen H.Y."/>
            <person name="Chen S.E."/>
            <person name="Zhou L.G."/>
            <person name="Ni X.B."/>
            <person name="Tian J.H."/>
            <person name="Sheng Y."/>
            <person name="Liu T."/>
            <person name="Pan Y.S."/>
            <person name="Xia L.Y."/>
            <person name="Li J."/>
            <person name="Zhao F."/>
            <person name="Cao W.C."/>
        </authorList>
    </citation>
    <scope>NUCLEOTIDE SEQUENCE [LARGE SCALE GENOMIC DNA]</scope>
    <source>
        <strain evidence="1">Iper-2018</strain>
    </source>
</reference>
<name>A0AC60P687_IXOPE</name>
<comment type="caution">
    <text evidence="1">The sequence shown here is derived from an EMBL/GenBank/DDBJ whole genome shotgun (WGS) entry which is preliminary data.</text>
</comment>
<gene>
    <name evidence="1" type="ORF">HPB47_007935</name>
</gene>
<evidence type="ECO:0000313" key="1">
    <source>
        <dbReference type="EMBL" id="KAG0414905.1"/>
    </source>
</evidence>
<dbReference type="EMBL" id="JABSTQ010011137">
    <property type="protein sequence ID" value="KAG0414905.1"/>
    <property type="molecule type" value="Genomic_DNA"/>
</dbReference>
<proteinExistence type="predicted"/>
<keyword evidence="2" id="KW-1185">Reference proteome</keyword>